<reference evidence="6" key="1">
    <citation type="journal article" date="2019" name="Int. J. Syst. Evol. Microbiol.">
        <title>The Global Catalogue of Microorganisms (GCM) 10K type strain sequencing project: providing services to taxonomists for standard genome sequencing and annotation.</title>
        <authorList>
            <consortium name="The Broad Institute Genomics Platform"/>
            <consortium name="The Broad Institute Genome Sequencing Center for Infectious Disease"/>
            <person name="Wu L."/>
            <person name="Ma J."/>
        </authorList>
    </citation>
    <scope>NUCLEOTIDE SEQUENCE [LARGE SCALE GENOMIC DNA]</scope>
    <source>
        <strain evidence="6">CCUG 53519</strain>
    </source>
</reference>
<dbReference type="PANTHER" id="PTHR44688">
    <property type="entry name" value="DNA-BINDING TRANSCRIPTIONAL ACTIVATOR DEVR_DOSR"/>
    <property type="match status" value="1"/>
</dbReference>
<comment type="caution">
    <text evidence="5">The sequence shown here is derived from an EMBL/GenBank/DDBJ whole genome shotgun (WGS) entry which is preliminary data.</text>
</comment>
<evidence type="ECO:0000256" key="2">
    <source>
        <dbReference type="ARBA" id="ARBA00023125"/>
    </source>
</evidence>
<keyword evidence="6" id="KW-1185">Reference proteome</keyword>
<evidence type="ECO:0000256" key="3">
    <source>
        <dbReference type="ARBA" id="ARBA00023163"/>
    </source>
</evidence>
<dbReference type="SUPFAM" id="SSF46894">
    <property type="entry name" value="C-terminal effector domain of the bipartite response regulators"/>
    <property type="match status" value="1"/>
</dbReference>
<evidence type="ECO:0000313" key="6">
    <source>
        <dbReference type="Proteomes" id="UP001597169"/>
    </source>
</evidence>
<proteinExistence type="predicted"/>
<dbReference type="InterPro" id="IPR036388">
    <property type="entry name" value="WH-like_DNA-bd_sf"/>
</dbReference>
<keyword evidence="3" id="KW-0804">Transcription</keyword>
<sequence length="225" mass="26152">MKSWKEQLISIPQSYSVNERLFEMMKIFYEHFPCRIMQLFQYSSFNGTFSGILTYENSNVQSIAHIHQVITINSYVHEGILENKVCFFSDSKFQLSIGNQFVLSEPVHDMLMIPFSVNGIVVGFMTGVNVQYEVTKEMLEEIRSFSESCVHMLNITKYGKTTHFTDKELIIMQYISNGYTTKEISSILHIVEATVKYFLKNVMLKTNSKNRTEAVAKLFRMKLIQ</sequence>
<keyword evidence="1" id="KW-0805">Transcription regulation</keyword>
<dbReference type="Gene3D" id="1.10.10.10">
    <property type="entry name" value="Winged helix-like DNA-binding domain superfamily/Winged helix DNA-binding domain"/>
    <property type="match status" value="1"/>
</dbReference>
<dbReference type="InterPro" id="IPR000792">
    <property type="entry name" value="Tscrpt_reg_LuxR_C"/>
</dbReference>
<organism evidence="5 6">
    <name type="scientific">Paenibacillus provencensis</name>
    <dbReference type="NCBI Taxonomy" id="441151"/>
    <lineage>
        <taxon>Bacteria</taxon>
        <taxon>Bacillati</taxon>
        <taxon>Bacillota</taxon>
        <taxon>Bacilli</taxon>
        <taxon>Bacillales</taxon>
        <taxon>Paenibacillaceae</taxon>
        <taxon>Paenibacillus</taxon>
    </lineage>
</organism>
<dbReference type="PROSITE" id="PS50043">
    <property type="entry name" value="HTH_LUXR_2"/>
    <property type="match status" value="1"/>
</dbReference>
<feature type="domain" description="HTH luxR-type" evidence="4">
    <location>
        <begin position="157"/>
        <end position="222"/>
    </location>
</feature>
<accession>A0ABW3PT89</accession>
<dbReference type="CDD" id="cd06170">
    <property type="entry name" value="LuxR_C_like"/>
    <property type="match status" value="1"/>
</dbReference>
<dbReference type="PANTHER" id="PTHR44688:SF16">
    <property type="entry name" value="DNA-BINDING TRANSCRIPTIONAL ACTIVATOR DEVR_DOSR"/>
    <property type="match status" value="1"/>
</dbReference>
<name>A0ABW3PT89_9BACL</name>
<dbReference type="SMART" id="SM00421">
    <property type="entry name" value="HTH_LUXR"/>
    <property type="match status" value="1"/>
</dbReference>
<dbReference type="Pfam" id="PF00196">
    <property type="entry name" value="GerE"/>
    <property type="match status" value="1"/>
</dbReference>
<dbReference type="EMBL" id="JBHTKX010000001">
    <property type="protein sequence ID" value="MFD1127760.1"/>
    <property type="molecule type" value="Genomic_DNA"/>
</dbReference>
<evidence type="ECO:0000256" key="1">
    <source>
        <dbReference type="ARBA" id="ARBA00023015"/>
    </source>
</evidence>
<dbReference type="PRINTS" id="PR00038">
    <property type="entry name" value="HTHLUXR"/>
</dbReference>
<dbReference type="RefSeq" id="WP_091156786.1">
    <property type="nucleotide sequence ID" value="NZ_JBHTKX010000001.1"/>
</dbReference>
<gene>
    <name evidence="5" type="ORF">ACFQ3J_06175</name>
</gene>
<evidence type="ECO:0000313" key="5">
    <source>
        <dbReference type="EMBL" id="MFD1127760.1"/>
    </source>
</evidence>
<dbReference type="PROSITE" id="PS00622">
    <property type="entry name" value="HTH_LUXR_1"/>
    <property type="match status" value="1"/>
</dbReference>
<dbReference type="Proteomes" id="UP001597169">
    <property type="component" value="Unassembled WGS sequence"/>
</dbReference>
<evidence type="ECO:0000259" key="4">
    <source>
        <dbReference type="PROSITE" id="PS50043"/>
    </source>
</evidence>
<protein>
    <submittedName>
        <fullName evidence="5">Helix-turn-helix transcriptional regulator</fullName>
    </submittedName>
</protein>
<keyword evidence="2" id="KW-0238">DNA-binding</keyword>
<dbReference type="InterPro" id="IPR016032">
    <property type="entry name" value="Sig_transdc_resp-reg_C-effctor"/>
</dbReference>